<evidence type="ECO:0000256" key="9">
    <source>
        <dbReference type="SAM" id="MobiDB-lite"/>
    </source>
</evidence>
<keyword evidence="4 7" id="KW-0808">Transferase</keyword>
<dbReference type="Proteomes" id="UP000501726">
    <property type="component" value="Chromosome"/>
</dbReference>
<organism evidence="11 12">
    <name type="scientific">Thiosulfatimonas sediminis</name>
    <dbReference type="NCBI Taxonomy" id="2675054"/>
    <lineage>
        <taxon>Bacteria</taxon>
        <taxon>Pseudomonadati</taxon>
        <taxon>Pseudomonadota</taxon>
        <taxon>Gammaproteobacteria</taxon>
        <taxon>Thiotrichales</taxon>
        <taxon>Piscirickettsiaceae</taxon>
        <taxon>Thiosulfatimonas</taxon>
    </lineage>
</organism>
<feature type="binding site" evidence="7 8">
    <location>
        <position position="31"/>
    </location>
    <ligand>
        <name>S-adenosyl-L-methionine</name>
        <dbReference type="ChEBI" id="CHEBI:59789"/>
    </ligand>
</feature>
<dbReference type="InterPro" id="IPR001737">
    <property type="entry name" value="KsgA/Erm"/>
</dbReference>
<dbReference type="EC" id="2.1.1.182" evidence="7"/>
<sequence>MARETQHARSAKNRGKNSGHQHKKQFGQNFLNNNQIIDRIVAAIRPQADDHMIEIGPGEAALTDPVIRIVKHLDIIEIDNDLIPQLKIKFASLPAFHLHHTDALRFDYAELLHTSDEQVRVVGNLPYNISSPLMFHLLKYAANITDMHFMLQKEVVERICAQPGGRQFGRLSVMMQYYCKTENLFDVGPENFTPAPKVDSAIVRLLPFKNKPLIADDEALFERFVRQCFTLKRKTLRNNLKGWLNEEQIEACGISASARSETLAVADFVKLCNYYRQHAPE</sequence>
<comment type="function">
    <text evidence="7">Specifically dimethylates two adjacent adenosines (A1518 and A1519) in the loop of a conserved hairpin near the 3'-end of 16S rRNA in the 30S particle. May play a critical role in biogenesis of 30S subunits.</text>
</comment>
<dbReference type="SUPFAM" id="SSF53335">
    <property type="entry name" value="S-adenosyl-L-methionine-dependent methyltransferases"/>
    <property type="match status" value="1"/>
</dbReference>
<feature type="binding site" evidence="7 8">
    <location>
        <position position="29"/>
    </location>
    <ligand>
        <name>S-adenosyl-L-methionine</name>
        <dbReference type="ChEBI" id="CHEBI:59789"/>
    </ligand>
</feature>
<dbReference type="KEGG" id="tse:THMIRHAS_07380"/>
<feature type="binding site" evidence="7 8">
    <location>
        <position position="56"/>
    </location>
    <ligand>
        <name>S-adenosyl-L-methionine</name>
        <dbReference type="ChEBI" id="CHEBI:59789"/>
    </ligand>
</feature>
<dbReference type="AlphaFoldDB" id="A0A6F8PTC1"/>
<name>A0A6F8PTC1_9GAMM</name>
<evidence type="ECO:0000259" key="10">
    <source>
        <dbReference type="SMART" id="SM00650"/>
    </source>
</evidence>
<feature type="binding site" evidence="7 8">
    <location>
        <position position="124"/>
    </location>
    <ligand>
        <name>S-adenosyl-L-methionine</name>
        <dbReference type="ChEBI" id="CHEBI:59789"/>
    </ligand>
</feature>
<feature type="binding site" evidence="7 8">
    <location>
        <position position="77"/>
    </location>
    <ligand>
        <name>S-adenosyl-L-methionine</name>
        <dbReference type="ChEBI" id="CHEBI:59789"/>
    </ligand>
</feature>
<comment type="subcellular location">
    <subcellularLocation>
        <location evidence="7">Cytoplasm</location>
    </subcellularLocation>
</comment>
<comment type="similarity">
    <text evidence="7">Belongs to the class I-like SAM-binding methyltransferase superfamily. rRNA adenine N(6)-methyltransferase family. RsmA subfamily.</text>
</comment>
<evidence type="ECO:0000256" key="5">
    <source>
        <dbReference type="ARBA" id="ARBA00022691"/>
    </source>
</evidence>
<evidence type="ECO:0000313" key="12">
    <source>
        <dbReference type="Proteomes" id="UP000501726"/>
    </source>
</evidence>
<evidence type="ECO:0000313" key="11">
    <source>
        <dbReference type="EMBL" id="BBP45365.1"/>
    </source>
</evidence>
<dbReference type="Pfam" id="PF00398">
    <property type="entry name" value="RrnaAD"/>
    <property type="match status" value="1"/>
</dbReference>
<accession>A0A6F8PTC1</accession>
<dbReference type="Gene3D" id="1.10.8.100">
    <property type="entry name" value="Ribosomal RNA adenine dimethylase-like, domain 2"/>
    <property type="match status" value="1"/>
</dbReference>
<protein>
    <recommendedName>
        <fullName evidence="7">Ribosomal RNA small subunit methyltransferase A</fullName>
        <ecNumber evidence="7">2.1.1.182</ecNumber>
    </recommendedName>
    <alternativeName>
        <fullName evidence="7">16S rRNA (adenine(1518)-N(6)/adenine(1519)-N(6))-dimethyltransferase</fullName>
    </alternativeName>
    <alternativeName>
        <fullName evidence="7">16S rRNA dimethyladenosine transferase</fullName>
    </alternativeName>
    <alternativeName>
        <fullName evidence="7">16S rRNA dimethylase</fullName>
    </alternativeName>
    <alternativeName>
        <fullName evidence="7">S-adenosylmethionine-6-N', N'-adenosyl(rRNA) dimethyltransferase</fullName>
    </alternativeName>
</protein>
<dbReference type="PANTHER" id="PTHR11727">
    <property type="entry name" value="DIMETHYLADENOSINE TRANSFERASE"/>
    <property type="match status" value="1"/>
</dbReference>
<feature type="region of interest" description="Disordered" evidence="9">
    <location>
        <begin position="1"/>
        <end position="24"/>
    </location>
</feature>
<evidence type="ECO:0000256" key="8">
    <source>
        <dbReference type="PROSITE-ProRule" id="PRU01026"/>
    </source>
</evidence>
<evidence type="ECO:0000256" key="1">
    <source>
        <dbReference type="ARBA" id="ARBA00022490"/>
    </source>
</evidence>
<dbReference type="GO" id="GO:0005829">
    <property type="term" value="C:cytosol"/>
    <property type="evidence" value="ECO:0007669"/>
    <property type="project" value="TreeGrafter"/>
</dbReference>
<evidence type="ECO:0000256" key="3">
    <source>
        <dbReference type="ARBA" id="ARBA00022603"/>
    </source>
</evidence>
<dbReference type="PROSITE" id="PS51689">
    <property type="entry name" value="SAM_RNA_A_N6_MT"/>
    <property type="match status" value="1"/>
</dbReference>
<dbReference type="Gene3D" id="3.40.50.150">
    <property type="entry name" value="Vaccinia Virus protein VP39"/>
    <property type="match status" value="1"/>
</dbReference>
<keyword evidence="3 7" id="KW-0489">Methyltransferase</keyword>
<dbReference type="EMBL" id="AP021889">
    <property type="protein sequence ID" value="BBP45365.1"/>
    <property type="molecule type" value="Genomic_DNA"/>
</dbReference>
<dbReference type="GO" id="GO:0052908">
    <property type="term" value="F:16S rRNA (adenine(1518)-N(6)/adenine(1519)-N(6))-dimethyltransferase activity"/>
    <property type="evidence" value="ECO:0007669"/>
    <property type="project" value="UniProtKB-EC"/>
</dbReference>
<dbReference type="FunFam" id="1.10.8.100:FF:000001">
    <property type="entry name" value="Ribosomal RNA small subunit methyltransferase A"/>
    <property type="match status" value="1"/>
</dbReference>
<evidence type="ECO:0000256" key="6">
    <source>
        <dbReference type="ARBA" id="ARBA00022884"/>
    </source>
</evidence>
<dbReference type="InterPro" id="IPR029063">
    <property type="entry name" value="SAM-dependent_MTases_sf"/>
</dbReference>
<keyword evidence="1 7" id="KW-0963">Cytoplasm</keyword>
<evidence type="ECO:0000256" key="2">
    <source>
        <dbReference type="ARBA" id="ARBA00022552"/>
    </source>
</evidence>
<reference evidence="12" key="1">
    <citation type="submission" date="2019-11" db="EMBL/GenBank/DDBJ databases">
        <title>Isolation and characterization of two novel species in the genus Thiomicrorhabdus.</title>
        <authorList>
            <person name="Mochizuki J."/>
            <person name="Kojima H."/>
            <person name="Fukui M."/>
        </authorList>
    </citation>
    <scope>NUCLEOTIDE SEQUENCE [LARGE SCALE GENOMIC DNA]</scope>
    <source>
        <strain evidence="12">aks77</strain>
    </source>
</reference>
<dbReference type="HAMAP" id="MF_00607">
    <property type="entry name" value="16SrRNA_methyltr_A"/>
    <property type="match status" value="1"/>
</dbReference>
<comment type="catalytic activity">
    <reaction evidence="7">
        <text>adenosine(1518)/adenosine(1519) in 16S rRNA + 4 S-adenosyl-L-methionine = N(6)-dimethyladenosine(1518)/N(6)-dimethyladenosine(1519) in 16S rRNA + 4 S-adenosyl-L-homocysteine + 4 H(+)</text>
        <dbReference type="Rhea" id="RHEA:19609"/>
        <dbReference type="Rhea" id="RHEA-COMP:10232"/>
        <dbReference type="Rhea" id="RHEA-COMP:10233"/>
        <dbReference type="ChEBI" id="CHEBI:15378"/>
        <dbReference type="ChEBI" id="CHEBI:57856"/>
        <dbReference type="ChEBI" id="CHEBI:59789"/>
        <dbReference type="ChEBI" id="CHEBI:74411"/>
        <dbReference type="ChEBI" id="CHEBI:74493"/>
        <dbReference type="EC" id="2.1.1.182"/>
    </reaction>
</comment>
<feature type="binding site" evidence="7 8">
    <location>
        <position position="102"/>
    </location>
    <ligand>
        <name>S-adenosyl-L-methionine</name>
        <dbReference type="ChEBI" id="CHEBI:59789"/>
    </ligand>
</feature>
<keyword evidence="2 7" id="KW-0698">rRNA processing</keyword>
<keyword evidence="12" id="KW-1185">Reference proteome</keyword>
<dbReference type="NCBIfam" id="TIGR00755">
    <property type="entry name" value="ksgA"/>
    <property type="match status" value="1"/>
</dbReference>
<feature type="compositionally biased region" description="Basic residues" evidence="9">
    <location>
        <begin position="9"/>
        <end position="24"/>
    </location>
</feature>
<evidence type="ECO:0000256" key="4">
    <source>
        <dbReference type="ARBA" id="ARBA00022679"/>
    </source>
</evidence>
<gene>
    <name evidence="7 11" type="primary">rsmA</name>
    <name evidence="7" type="synonym">ksgA</name>
    <name evidence="11" type="ORF">THMIRHAS_07380</name>
</gene>
<dbReference type="GO" id="GO:0003723">
    <property type="term" value="F:RNA binding"/>
    <property type="evidence" value="ECO:0007669"/>
    <property type="project" value="UniProtKB-UniRule"/>
</dbReference>
<dbReference type="InterPro" id="IPR023165">
    <property type="entry name" value="rRNA_Ade_diMease-like_C"/>
</dbReference>
<feature type="domain" description="Ribosomal RNA adenine methylase transferase N-terminal" evidence="10">
    <location>
        <begin position="36"/>
        <end position="209"/>
    </location>
</feature>
<dbReference type="RefSeq" id="WP_173271029.1">
    <property type="nucleotide sequence ID" value="NZ_AP021889.1"/>
</dbReference>
<keyword evidence="5 7" id="KW-0949">S-adenosyl-L-methionine</keyword>
<evidence type="ECO:0000256" key="7">
    <source>
        <dbReference type="HAMAP-Rule" id="MF_00607"/>
    </source>
</evidence>
<dbReference type="SMART" id="SM00650">
    <property type="entry name" value="rADc"/>
    <property type="match status" value="1"/>
</dbReference>
<dbReference type="PANTHER" id="PTHR11727:SF7">
    <property type="entry name" value="DIMETHYLADENOSINE TRANSFERASE-RELATED"/>
    <property type="match status" value="1"/>
</dbReference>
<dbReference type="InterPro" id="IPR020598">
    <property type="entry name" value="rRNA_Ade_methylase_Trfase_N"/>
</dbReference>
<dbReference type="InterPro" id="IPR011530">
    <property type="entry name" value="rRNA_adenine_dimethylase"/>
</dbReference>
<proteinExistence type="inferred from homology"/>
<keyword evidence="6 7" id="KW-0694">RNA-binding</keyword>